<comment type="caution">
    <text evidence="2">The sequence shown here is derived from an EMBL/GenBank/DDBJ whole genome shotgun (WGS) entry which is preliminary data.</text>
</comment>
<sequence length="91" mass="10118">MYFAYQYPVRTIVLGDDIVDNSMDNAHKCKIYATMGGVYANPKKIDIDIEVNEALCDHLYFKDGTSVQAMPAEYYSLASNVISLAHSFQGG</sequence>
<evidence type="ECO:0000259" key="1">
    <source>
        <dbReference type="Pfam" id="PF08522"/>
    </source>
</evidence>
<name>W7Y6Z8_9BACT</name>
<protein>
    <recommendedName>
        <fullName evidence="1">BT-3987-like N-terminal domain-containing protein</fullName>
    </recommendedName>
</protein>
<evidence type="ECO:0000313" key="3">
    <source>
        <dbReference type="Proteomes" id="UP000019402"/>
    </source>
</evidence>
<organism evidence="2 3">
    <name type="scientific">Saccharicrinis fermentans DSM 9555 = JCM 21142</name>
    <dbReference type="NCBI Taxonomy" id="869213"/>
    <lineage>
        <taxon>Bacteria</taxon>
        <taxon>Pseudomonadati</taxon>
        <taxon>Bacteroidota</taxon>
        <taxon>Bacteroidia</taxon>
        <taxon>Marinilabiliales</taxon>
        <taxon>Marinilabiliaceae</taxon>
        <taxon>Saccharicrinis</taxon>
    </lineage>
</organism>
<proteinExistence type="predicted"/>
<dbReference type="Proteomes" id="UP000019402">
    <property type="component" value="Unassembled WGS sequence"/>
</dbReference>
<reference evidence="2 3" key="1">
    <citation type="journal article" date="2014" name="Genome Announc.">
        <title>Draft Genome Sequence of Cytophaga fermentans JCM 21142T, a Facultative Anaerobe Isolated from Marine Mud.</title>
        <authorList>
            <person name="Starns D."/>
            <person name="Oshima K."/>
            <person name="Suda W."/>
            <person name="Iino T."/>
            <person name="Yuki M."/>
            <person name="Inoue J."/>
            <person name="Kitamura K."/>
            <person name="Iida T."/>
            <person name="Darby A."/>
            <person name="Hattori M."/>
            <person name="Ohkuma M."/>
        </authorList>
    </citation>
    <scope>NUCLEOTIDE SEQUENCE [LARGE SCALE GENOMIC DNA]</scope>
    <source>
        <strain evidence="2 3">JCM 21142</strain>
    </source>
</reference>
<keyword evidence="3" id="KW-1185">Reference proteome</keyword>
<evidence type="ECO:0000313" key="2">
    <source>
        <dbReference type="EMBL" id="GAF04032.1"/>
    </source>
</evidence>
<dbReference type="Pfam" id="PF08522">
    <property type="entry name" value="BT_3987-like_N"/>
    <property type="match status" value="1"/>
</dbReference>
<feature type="domain" description="BT-3987-like N-terminal" evidence="1">
    <location>
        <begin position="1"/>
        <end position="82"/>
    </location>
</feature>
<accession>W7Y6Z8</accession>
<dbReference type="AlphaFoldDB" id="W7Y6Z8"/>
<dbReference type="InterPro" id="IPR013728">
    <property type="entry name" value="BT_3987-like_N"/>
</dbReference>
<dbReference type="eggNOG" id="ENOG502Z7NF">
    <property type="taxonomic scope" value="Bacteria"/>
</dbReference>
<gene>
    <name evidence="2" type="ORF">JCM21142_72725</name>
</gene>
<dbReference type="Gene3D" id="2.60.40.1740">
    <property type="entry name" value="hypothetical protein (bacova_03559)"/>
    <property type="match status" value="1"/>
</dbReference>
<dbReference type="EMBL" id="BAMD01000036">
    <property type="protein sequence ID" value="GAF04032.1"/>
    <property type="molecule type" value="Genomic_DNA"/>
</dbReference>